<dbReference type="EMBL" id="RBTD01000438">
    <property type="protein sequence ID" value="RMT13043.1"/>
    <property type="molecule type" value="Genomic_DNA"/>
</dbReference>
<organism evidence="1 2">
    <name type="scientific">Pseudomonas amygdali pv. mori</name>
    <dbReference type="NCBI Taxonomy" id="34065"/>
    <lineage>
        <taxon>Bacteria</taxon>
        <taxon>Pseudomonadati</taxon>
        <taxon>Pseudomonadota</taxon>
        <taxon>Gammaproteobacteria</taxon>
        <taxon>Pseudomonadales</taxon>
        <taxon>Pseudomonadaceae</taxon>
        <taxon>Pseudomonas</taxon>
        <taxon>Pseudomonas amygdali</taxon>
    </lineage>
</organism>
<dbReference type="AlphaFoldDB" id="A0A3M5IQ48"/>
<reference evidence="1 2" key="1">
    <citation type="submission" date="2018-08" db="EMBL/GenBank/DDBJ databases">
        <title>Recombination of ecologically and evolutionarily significant loci maintains genetic cohesion in the Pseudomonas syringae species complex.</title>
        <authorList>
            <person name="Dillon M."/>
            <person name="Thakur S."/>
            <person name="Almeida R.N.D."/>
            <person name="Weir B.S."/>
            <person name="Guttman D.S."/>
        </authorList>
    </citation>
    <scope>NUCLEOTIDE SEQUENCE [LARGE SCALE GENOMIC DNA]</scope>
    <source>
        <strain evidence="1 2">ICMP 6941</strain>
    </source>
</reference>
<proteinExistence type="predicted"/>
<name>A0A3M5IQ48_PSEA0</name>
<comment type="caution">
    <text evidence="1">The sequence shown here is derived from an EMBL/GenBank/DDBJ whole genome shotgun (WGS) entry which is preliminary data.</text>
</comment>
<sequence>MRGDSDPVAMANSYGVNAGGYSAGTLAARAQTSDEMLKLSRSYGHVGQAIQTMSELAKKFGAEQAWQQLPAVIRRERPAGSVKIGEIPLVAVEEIHSLTMNKFTALAAINRCGTIRRSQIRLIPMFQFPAEEKAA</sequence>
<evidence type="ECO:0000313" key="1">
    <source>
        <dbReference type="EMBL" id="RMT13043.1"/>
    </source>
</evidence>
<accession>A0A3M5IQ48</accession>
<protein>
    <submittedName>
        <fullName evidence="1">AAA ATPase</fullName>
    </submittedName>
</protein>
<gene>
    <name evidence="1" type="ORF">ALP52_02117</name>
</gene>
<evidence type="ECO:0000313" key="2">
    <source>
        <dbReference type="Proteomes" id="UP000276194"/>
    </source>
</evidence>
<dbReference type="Proteomes" id="UP000276194">
    <property type="component" value="Unassembled WGS sequence"/>
</dbReference>